<evidence type="ECO:0000313" key="2">
    <source>
        <dbReference type="EMBL" id="KAH3727170.1"/>
    </source>
</evidence>
<evidence type="ECO:0000313" key="3">
    <source>
        <dbReference type="Proteomes" id="UP000828390"/>
    </source>
</evidence>
<name>A0A9D4CKR5_DREPO</name>
<dbReference type="AlphaFoldDB" id="A0A9D4CKR5"/>
<accession>A0A9D4CKR5</accession>
<dbReference type="EMBL" id="JAIWYP010000012">
    <property type="protein sequence ID" value="KAH3727170.1"/>
    <property type="molecule type" value="Genomic_DNA"/>
</dbReference>
<evidence type="ECO:0000313" key="1">
    <source>
        <dbReference type="EMBL" id="KAH3689145.1"/>
    </source>
</evidence>
<dbReference type="EMBL" id="JAIWYP010000145">
    <property type="protein sequence ID" value="KAH3689145.1"/>
    <property type="molecule type" value="Genomic_DNA"/>
</dbReference>
<organism evidence="2 3">
    <name type="scientific">Dreissena polymorpha</name>
    <name type="common">Zebra mussel</name>
    <name type="synonym">Mytilus polymorpha</name>
    <dbReference type="NCBI Taxonomy" id="45954"/>
    <lineage>
        <taxon>Eukaryota</taxon>
        <taxon>Metazoa</taxon>
        <taxon>Spiralia</taxon>
        <taxon>Lophotrochozoa</taxon>
        <taxon>Mollusca</taxon>
        <taxon>Bivalvia</taxon>
        <taxon>Autobranchia</taxon>
        <taxon>Heteroconchia</taxon>
        <taxon>Euheterodonta</taxon>
        <taxon>Imparidentia</taxon>
        <taxon>Neoheterodontei</taxon>
        <taxon>Myida</taxon>
        <taxon>Dreissenoidea</taxon>
        <taxon>Dreissenidae</taxon>
        <taxon>Dreissena</taxon>
    </lineage>
</organism>
<dbReference type="Proteomes" id="UP000828390">
    <property type="component" value="Unassembled WGS sequence"/>
</dbReference>
<protein>
    <submittedName>
        <fullName evidence="2">Uncharacterized protein</fullName>
    </submittedName>
</protein>
<gene>
    <name evidence="2" type="ORF">DPMN_053097</name>
    <name evidence="1" type="ORF">DPMN_190886</name>
</gene>
<reference evidence="2" key="1">
    <citation type="journal article" date="2019" name="bioRxiv">
        <title>The Genome of the Zebra Mussel, Dreissena polymorpha: A Resource for Invasive Species Research.</title>
        <authorList>
            <person name="McCartney M.A."/>
            <person name="Auch B."/>
            <person name="Kono T."/>
            <person name="Mallez S."/>
            <person name="Zhang Y."/>
            <person name="Obille A."/>
            <person name="Becker A."/>
            <person name="Abrahante J.E."/>
            <person name="Garbe J."/>
            <person name="Badalamenti J.P."/>
            <person name="Herman A."/>
            <person name="Mangelson H."/>
            <person name="Liachko I."/>
            <person name="Sullivan S."/>
            <person name="Sone E.D."/>
            <person name="Koren S."/>
            <person name="Silverstein K.A.T."/>
            <person name="Beckman K.B."/>
            <person name="Gohl D.M."/>
        </authorList>
    </citation>
    <scope>NUCLEOTIDE SEQUENCE</scope>
    <source>
        <strain evidence="2">Duluth1</strain>
        <tissue evidence="2">Whole animal</tissue>
    </source>
</reference>
<reference evidence="2" key="2">
    <citation type="submission" date="2020-11" db="EMBL/GenBank/DDBJ databases">
        <authorList>
            <person name="McCartney M.A."/>
            <person name="Auch B."/>
            <person name="Kono T."/>
            <person name="Mallez S."/>
            <person name="Becker A."/>
            <person name="Gohl D.M."/>
            <person name="Silverstein K.A.T."/>
            <person name="Koren S."/>
            <person name="Bechman K.B."/>
            <person name="Herman A."/>
            <person name="Abrahante J.E."/>
            <person name="Garbe J."/>
        </authorList>
    </citation>
    <scope>NUCLEOTIDE SEQUENCE</scope>
    <source>
        <strain evidence="2">Duluth1</strain>
        <tissue evidence="2">Whole animal</tissue>
    </source>
</reference>
<keyword evidence="3" id="KW-1185">Reference proteome</keyword>
<proteinExistence type="predicted"/>
<comment type="caution">
    <text evidence="2">The sequence shown here is derived from an EMBL/GenBank/DDBJ whole genome shotgun (WGS) entry which is preliminary data.</text>
</comment>
<sequence>MDISREILEMQPEWNVGMARVLLNRKDTCSLQKLMEPSCESSIHKTEEEQKRVEMTS</sequence>